<reference evidence="1 2" key="1">
    <citation type="journal article" date="2020" name="BMC Genomics">
        <title>Intraspecific diversification of the crop wild relative Brassica cretica Lam. using demographic model selection.</title>
        <authorList>
            <person name="Kioukis A."/>
            <person name="Michalopoulou V.A."/>
            <person name="Briers L."/>
            <person name="Pirintsos S."/>
            <person name="Studholme D.J."/>
            <person name="Pavlidis P."/>
            <person name="Sarris P.F."/>
        </authorList>
    </citation>
    <scope>NUCLEOTIDE SEQUENCE [LARGE SCALE GENOMIC DNA]</scope>
    <source>
        <strain evidence="2">cv. PFS-1207/04</strain>
    </source>
</reference>
<organism evidence="1 2">
    <name type="scientific">Brassica cretica</name>
    <name type="common">Mustard</name>
    <dbReference type="NCBI Taxonomy" id="69181"/>
    <lineage>
        <taxon>Eukaryota</taxon>
        <taxon>Viridiplantae</taxon>
        <taxon>Streptophyta</taxon>
        <taxon>Embryophyta</taxon>
        <taxon>Tracheophyta</taxon>
        <taxon>Spermatophyta</taxon>
        <taxon>Magnoliopsida</taxon>
        <taxon>eudicotyledons</taxon>
        <taxon>Gunneridae</taxon>
        <taxon>Pentapetalae</taxon>
        <taxon>rosids</taxon>
        <taxon>malvids</taxon>
        <taxon>Brassicales</taxon>
        <taxon>Brassicaceae</taxon>
        <taxon>Brassiceae</taxon>
        <taxon>Brassica</taxon>
    </lineage>
</organism>
<keyword evidence="2" id="KW-1185">Reference proteome</keyword>
<protein>
    <submittedName>
        <fullName evidence="1">Uncharacterized protein</fullName>
    </submittedName>
</protein>
<name>A0ABQ7ERJ8_BRACR</name>
<accession>A0ABQ7ERJ8</accession>
<evidence type="ECO:0000313" key="2">
    <source>
        <dbReference type="Proteomes" id="UP000266723"/>
    </source>
</evidence>
<sequence length="252" mass="27904">MGGATPRSLSTMDCLALCLLENICSRFAVFHVIGGSFTPVSELGVYRAELLGALLQLLGVFVELLLQALDFRGELGISLLPSFMQLGYLTLQTIELPLEFGFCLGSPYRKFSFSRRKGAVSGTEPGVLRSGEPGCLLAGTQRPVRVRPFDVDRHLVFVVDRYFQRKRFQLGSIALALVHLQVADWSSLLSLNKLMSVIGFELHSSGLLQCFVNALDMSKAGINRRSTAVVVWCSPVVVDQFHRDVLDRCRMF</sequence>
<proteinExistence type="predicted"/>
<comment type="caution">
    <text evidence="1">The sequence shown here is derived from an EMBL/GenBank/DDBJ whole genome shotgun (WGS) entry which is preliminary data.</text>
</comment>
<evidence type="ECO:0000313" key="1">
    <source>
        <dbReference type="EMBL" id="KAF3606189.1"/>
    </source>
</evidence>
<gene>
    <name evidence="1" type="ORF">DY000_02047926</name>
</gene>
<dbReference type="EMBL" id="QGKV02000297">
    <property type="protein sequence ID" value="KAF3606189.1"/>
    <property type="molecule type" value="Genomic_DNA"/>
</dbReference>
<dbReference type="Proteomes" id="UP000266723">
    <property type="component" value="Unassembled WGS sequence"/>
</dbReference>